<dbReference type="Gene3D" id="1.20.58.1040">
    <property type="match status" value="1"/>
</dbReference>
<sequence>MKAAFALAGASLVGSVLATLPAIESKGNKFFYSNNGTEFFIRGVAYQQEYSSNGTSSSSTGFGNESNGDYTDPLSDPKKCERDIPYLKELRTNVIRTYAVDPKADHTECMKMLDDAGIYLITDLSSPSESINRNDPKWDVDLYSRYTSVVDAFANYTNVIGFFAGNEVANDKNNTNSIAFVKGAVRDMKKYIKAKNYRESLLIGYATDDDASIRDDLKNYLVCGESDAMIDMFGYNIYEWCGDSSFETSGYKERTEEFKDFPVPAFFSEYGCNDPKPRKFTDTPVLYGPKMNNVWSGGIVYMYFQEANDYGLVEVDGDSVKTRDDFSNLSEQIQKATATGVNSASYTAPAAATASCPAVGKDWEATSELPPSPNPDLCSCMVDSLSCVVKDSVKEDDYEDLFNYICAKDGMCDGIHKDGTKGKYGAYSVCSPKQQLSFVMNQWYEKSSNKDQACDFSGSGHTQSASKSDGQCSDLLKQAGSAGTGSVTASPTAGSATAGSTSSSSSTSDSAAGAVSPMAVKVGGWQFGAYIMTAFVAGAGMLLL</sequence>
<dbReference type="Pfam" id="PF03198">
    <property type="entry name" value="Glyco_hydro_72"/>
    <property type="match status" value="1"/>
</dbReference>
<reference evidence="15 16" key="1">
    <citation type="submission" date="2015-02" db="EMBL/GenBank/DDBJ databases">
        <title>Draft genome sequence of Aspergillus parasiticus SU-1.</title>
        <authorList>
            <person name="Yu J."/>
            <person name="Fedorova N."/>
            <person name="Yin Y."/>
            <person name="Losada L."/>
            <person name="Zafar N."/>
            <person name="Taujale R."/>
            <person name="Ehrlich K.C."/>
            <person name="Bhatnagar D."/>
            <person name="Cleveland T.E."/>
            <person name="Bennett J.W."/>
            <person name="Nierman W.C."/>
        </authorList>
    </citation>
    <scope>NUCLEOTIDE SEQUENCE [LARGE SCALE GENOMIC DNA]</scope>
    <source>
        <strain evidence="16">ATCC 56775 / NRRL 5862 / SRRC 143 / SU-1</strain>
    </source>
</reference>
<dbReference type="OrthoDB" id="421038at2759"/>
<dbReference type="EC" id="2.4.1.-" evidence="12"/>
<accession>A0A0F0I764</accession>
<dbReference type="SMART" id="SM00768">
    <property type="entry name" value="X8"/>
    <property type="match status" value="1"/>
</dbReference>
<dbReference type="EMBL" id="JZEE01000553">
    <property type="protein sequence ID" value="KJK63560.1"/>
    <property type="molecule type" value="Genomic_DNA"/>
</dbReference>
<dbReference type="PANTHER" id="PTHR31468">
    <property type="entry name" value="1,3-BETA-GLUCANOSYLTRANSFERASE GAS1"/>
    <property type="match status" value="1"/>
</dbReference>
<keyword evidence="8" id="KW-1015">Disulfide bond</keyword>
<feature type="region of interest" description="Disordered" evidence="13">
    <location>
        <begin position="52"/>
        <end position="75"/>
    </location>
</feature>
<keyword evidence="5 12" id="KW-0808">Transferase</keyword>
<keyword evidence="3" id="KW-1003">Cell membrane</keyword>
<dbReference type="Pfam" id="PF07983">
    <property type="entry name" value="X8"/>
    <property type="match status" value="1"/>
</dbReference>
<keyword evidence="7 12" id="KW-0472">Membrane</keyword>
<dbReference type="GO" id="GO:0031982">
    <property type="term" value="C:vesicle"/>
    <property type="evidence" value="ECO:0007669"/>
    <property type="project" value="UniProtKB-ARBA"/>
</dbReference>
<name>A0A0F0I764_ASPPU</name>
<protein>
    <recommendedName>
        <fullName evidence="12">1,3-beta-glucanosyltransferase</fullName>
        <ecNumber evidence="12">2.4.1.-</ecNumber>
    </recommendedName>
</protein>
<keyword evidence="4 12" id="KW-0336">GPI-anchor</keyword>
<feature type="signal peptide" evidence="12">
    <location>
        <begin position="1"/>
        <end position="18"/>
    </location>
</feature>
<evidence type="ECO:0000256" key="7">
    <source>
        <dbReference type="ARBA" id="ARBA00023136"/>
    </source>
</evidence>
<dbReference type="GO" id="GO:0009277">
    <property type="term" value="C:fungal-type cell wall"/>
    <property type="evidence" value="ECO:0007669"/>
    <property type="project" value="UniProtKB-ARBA"/>
</dbReference>
<feature type="domain" description="X8" evidence="14">
    <location>
        <begin position="385"/>
        <end position="474"/>
    </location>
</feature>
<dbReference type="Gene3D" id="3.20.20.80">
    <property type="entry name" value="Glycosidases"/>
    <property type="match status" value="1"/>
</dbReference>
<dbReference type="FunFam" id="1.20.58.1040:FF:000005">
    <property type="entry name" value="1,3-beta-glucanosyltransferase"/>
    <property type="match status" value="1"/>
</dbReference>
<dbReference type="PANTHER" id="PTHR31468:SF11">
    <property type="entry name" value="1,3-BETA-GLUCANOSYLTRANSFERASE"/>
    <property type="match status" value="1"/>
</dbReference>
<evidence type="ECO:0000313" key="15">
    <source>
        <dbReference type="EMBL" id="KJK63560.1"/>
    </source>
</evidence>
<dbReference type="Proteomes" id="UP000033540">
    <property type="component" value="Unassembled WGS sequence"/>
</dbReference>
<keyword evidence="10 12" id="KW-0449">Lipoprotein</keyword>
<evidence type="ECO:0000256" key="12">
    <source>
        <dbReference type="RuleBase" id="RU361209"/>
    </source>
</evidence>
<feature type="compositionally biased region" description="Low complexity" evidence="13">
    <location>
        <begin position="52"/>
        <end position="68"/>
    </location>
</feature>
<evidence type="ECO:0000256" key="8">
    <source>
        <dbReference type="ARBA" id="ARBA00023157"/>
    </source>
</evidence>
<feature type="region of interest" description="Disordered" evidence="13">
    <location>
        <begin position="483"/>
        <end position="510"/>
    </location>
</feature>
<evidence type="ECO:0000256" key="11">
    <source>
        <dbReference type="ARBA" id="ARBA00025026"/>
    </source>
</evidence>
<dbReference type="SUPFAM" id="SSF51445">
    <property type="entry name" value="(Trans)glycosidases"/>
    <property type="match status" value="1"/>
</dbReference>
<dbReference type="STRING" id="1403190.A0A0F0I764"/>
<dbReference type="GO" id="GO:0005886">
    <property type="term" value="C:plasma membrane"/>
    <property type="evidence" value="ECO:0007669"/>
    <property type="project" value="UniProtKB-SubCell"/>
</dbReference>
<evidence type="ECO:0000256" key="13">
    <source>
        <dbReference type="SAM" id="MobiDB-lite"/>
    </source>
</evidence>
<dbReference type="AlphaFoldDB" id="A0A0F0I764"/>
<dbReference type="GO" id="GO:0031505">
    <property type="term" value="P:fungal-type cell wall organization"/>
    <property type="evidence" value="ECO:0007669"/>
    <property type="project" value="TreeGrafter"/>
</dbReference>
<evidence type="ECO:0000256" key="4">
    <source>
        <dbReference type="ARBA" id="ARBA00022622"/>
    </source>
</evidence>
<evidence type="ECO:0000313" key="16">
    <source>
        <dbReference type="Proteomes" id="UP000033540"/>
    </source>
</evidence>
<evidence type="ECO:0000256" key="5">
    <source>
        <dbReference type="ARBA" id="ARBA00022679"/>
    </source>
</evidence>
<comment type="caution">
    <text evidence="15">The sequence shown here is derived from an EMBL/GenBank/DDBJ whole genome shotgun (WGS) entry which is preliminary data.</text>
</comment>
<feature type="chain" id="PRO_5005116910" description="1,3-beta-glucanosyltransferase" evidence="12">
    <location>
        <begin position="19"/>
        <end position="544"/>
    </location>
</feature>
<dbReference type="InterPro" id="IPR004886">
    <property type="entry name" value="Glucanosyltransferase"/>
</dbReference>
<dbReference type="InterPro" id="IPR017853">
    <property type="entry name" value="GH"/>
</dbReference>
<evidence type="ECO:0000256" key="3">
    <source>
        <dbReference type="ARBA" id="ARBA00022475"/>
    </source>
</evidence>
<comment type="function">
    <text evidence="11">Splits internally a 1,3-beta-glucan molecule and transfers the newly generated reducing end (the donor) to the non-reducing end of another 1,3-beta-glucan molecule (the acceptor) forming a 1,3-beta linkage, resulting in the elongation of 1,3-beta-glucan chains in the cell wall. Involved in cell wall morphogenesis.</text>
</comment>
<evidence type="ECO:0000259" key="14">
    <source>
        <dbReference type="SMART" id="SM00768"/>
    </source>
</evidence>
<evidence type="ECO:0000256" key="6">
    <source>
        <dbReference type="ARBA" id="ARBA00022729"/>
    </source>
</evidence>
<dbReference type="GO" id="GO:0042124">
    <property type="term" value="F:1,3-beta-glucanosyltransferase activity"/>
    <property type="evidence" value="ECO:0007669"/>
    <property type="project" value="TreeGrafter"/>
</dbReference>
<evidence type="ECO:0000256" key="9">
    <source>
        <dbReference type="ARBA" id="ARBA00023180"/>
    </source>
</evidence>
<dbReference type="GO" id="GO:0098552">
    <property type="term" value="C:side of membrane"/>
    <property type="evidence" value="ECO:0007669"/>
    <property type="project" value="UniProtKB-KW"/>
</dbReference>
<keyword evidence="9" id="KW-0325">Glycoprotein</keyword>
<comment type="subcellular location">
    <subcellularLocation>
        <location evidence="1 12">Cell membrane</location>
        <topology evidence="1 12">Lipid-anchor</topology>
        <topology evidence="1 12">GPI-anchor</topology>
    </subcellularLocation>
</comment>
<dbReference type="FunFam" id="3.20.20.80:FF:000038">
    <property type="entry name" value="1,3-beta-glucanosyltransferase"/>
    <property type="match status" value="1"/>
</dbReference>
<keyword evidence="6 12" id="KW-0732">Signal</keyword>
<evidence type="ECO:0000256" key="2">
    <source>
        <dbReference type="ARBA" id="ARBA00007528"/>
    </source>
</evidence>
<comment type="similarity">
    <text evidence="2 12">Belongs to the glycosyl hydrolase 72 family.</text>
</comment>
<evidence type="ECO:0000256" key="10">
    <source>
        <dbReference type="ARBA" id="ARBA00023288"/>
    </source>
</evidence>
<organism evidence="15 16">
    <name type="scientific">Aspergillus parasiticus (strain ATCC 56775 / NRRL 5862 / SRRC 143 / SU-1)</name>
    <dbReference type="NCBI Taxonomy" id="1403190"/>
    <lineage>
        <taxon>Eukaryota</taxon>
        <taxon>Fungi</taxon>
        <taxon>Dikarya</taxon>
        <taxon>Ascomycota</taxon>
        <taxon>Pezizomycotina</taxon>
        <taxon>Eurotiomycetes</taxon>
        <taxon>Eurotiomycetidae</taxon>
        <taxon>Eurotiales</taxon>
        <taxon>Aspergillaceae</taxon>
        <taxon>Aspergillus</taxon>
        <taxon>Aspergillus subgen. Circumdati</taxon>
    </lineage>
</organism>
<proteinExistence type="inferred from homology"/>
<gene>
    <name evidence="15" type="ORF">P875_00065034</name>
</gene>
<dbReference type="GO" id="GO:0071970">
    <property type="term" value="P:fungal-type cell wall (1-&gt;3)-beta-D-glucan biosynthetic process"/>
    <property type="evidence" value="ECO:0007669"/>
    <property type="project" value="TreeGrafter"/>
</dbReference>
<dbReference type="InterPro" id="IPR012946">
    <property type="entry name" value="X8"/>
</dbReference>
<evidence type="ECO:0000256" key="1">
    <source>
        <dbReference type="ARBA" id="ARBA00004609"/>
    </source>
</evidence>